<feature type="domain" description="HMG box" evidence="8">
    <location>
        <begin position="777"/>
        <end position="857"/>
    </location>
</feature>
<dbReference type="SUPFAM" id="SSF46689">
    <property type="entry name" value="Homeodomain-like"/>
    <property type="match status" value="1"/>
</dbReference>
<dbReference type="GO" id="GO:1990841">
    <property type="term" value="F:promoter-specific chromatin binding"/>
    <property type="evidence" value="ECO:0007669"/>
    <property type="project" value="UniProtKB-ARBA"/>
</dbReference>
<evidence type="ECO:0000256" key="4">
    <source>
        <dbReference type="ARBA" id="ARBA00023125"/>
    </source>
</evidence>
<dbReference type="STRING" id="1450535.A0A317XAA5"/>
<dbReference type="GO" id="GO:0030466">
    <property type="term" value="P:silent mating-type cassette heterochromatin formation"/>
    <property type="evidence" value="ECO:0007669"/>
    <property type="project" value="UniProtKB-ARBA"/>
</dbReference>
<dbReference type="PROSITE" id="PS50118">
    <property type="entry name" value="HMG_BOX_2"/>
    <property type="match status" value="1"/>
</dbReference>
<dbReference type="InterPro" id="IPR009071">
    <property type="entry name" value="HMG_box_dom"/>
</dbReference>
<evidence type="ECO:0000256" key="3">
    <source>
        <dbReference type="ARBA" id="ARBA00023002"/>
    </source>
</evidence>
<dbReference type="GO" id="GO:0140718">
    <property type="term" value="P:facultative heterochromatin formation"/>
    <property type="evidence" value="ECO:0007669"/>
    <property type="project" value="UniProtKB-ARBA"/>
</dbReference>
<dbReference type="PANTHER" id="PTHR10742">
    <property type="entry name" value="FLAVIN MONOAMINE OXIDASE"/>
    <property type="match status" value="1"/>
</dbReference>
<dbReference type="SUPFAM" id="SSF51905">
    <property type="entry name" value="FAD/NAD(P)-binding domain"/>
    <property type="match status" value="1"/>
</dbReference>
<dbReference type="PROSITE" id="PS50934">
    <property type="entry name" value="SWIRM"/>
    <property type="match status" value="1"/>
</dbReference>
<dbReference type="GO" id="GO:0031508">
    <property type="term" value="P:pericentric heterochromatin formation"/>
    <property type="evidence" value="ECO:0007669"/>
    <property type="project" value="UniProtKB-ARBA"/>
</dbReference>
<dbReference type="InterPro" id="IPR036388">
    <property type="entry name" value="WH-like_DNA-bd_sf"/>
</dbReference>
<gene>
    <name evidence="10" type="ORF">BO94DRAFT_456778</name>
</gene>
<dbReference type="GO" id="GO:0005634">
    <property type="term" value="C:nucleus"/>
    <property type="evidence" value="ECO:0007669"/>
    <property type="project" value="UniProtKB-SubCell"/>
</dbReference>
<sequence length="934" mass="103143">MPTAVYAQQCVAAAYASRLNPYALHKGEQEILQDHLCHLHVTVYLNIRNGILRLWTRNPMLSVSKEEAMGCAKDYRWMNLAAFAHEWLVRNGYINFGCVEIPVAPEPPKGGQPKEGPVIVVIGAGTAGLGCARHLEALFNHYHDALTSPRVIVLEGRRRIGGRIYSHPLRSLESSTLGPGLVPKAEMGAQIIVGFDHGNPLDQIIRGQLALPYHLLRDISTIYDIDGSPVDEARDATDEMLYNDILDRSGLYRHKSVIVPTAEGDRELIDSGRDVSTSDGLTVRQYEEARAAGTIGLLFPAKRIRRGVGHKTTEIKPTGAPLADSTDVEENPTQLACQTMGWSLKCGTSVNDTINLDPVAKASKFQTLGAVMNDGVRQYQHMLPLTPKDMRLLNWHMANLEYANASNIGKLSLSGWDQDMGNEFEGEHSQVVGGYQQLPYGLWSLPTKLDVRTNKVVSRITYDHTGLGKNRTVVQCEDGESFVADQVVFTGSLGILKHRSIQFSPPLPEWKTGAVDRLGFGIMNKVILVFNEPFWDTERDMFGLLREPNNRNSMVQEDYAMNRGRFYLFWNCMKTTGLPVLIALMAGDAAHQAERTPDAELITEVTSQLRNVFKHAVVPDPLETIVTRWGTDKFTRGSYSYVAAQSLPGDYDLMAKPIGNLHFAGEATCGTHPATVHGAYLSGLRAASEVIETVLGPIEVPHPLIPGKGKTLDVSTLTAAPQKRKEPSLDNGTGRSQEPTGATPNGTSPEAARRNAYDKAIWAAIHDELGTAPPRPARTALNPFLLYQKDYWGKCRMQCDEARRAATKDPNAKAARDEIRQALGLMWRQASKEEKRPYIEQIEVNRQTSTEILNRWRSDMAEWEKKSTEIKERWCAANPLASWEAPSKRSAQASDSTIQPGNAQQPHTALPHGEHPTPGPDTQANGTAPPANQH</sequence>
<dbReference type="Gene3D" id="1.10.30.10">
    <property type="entry name" value="High mobility group box domain"/>
    <property type="match status" value="1"/>
</dbReference>
<evidence type="ECO:0000259" key="9">
    <source>
        <dbReference type="PROSITE" id="PS50934"/>
    </source>
</evidence>
<comment type="subcellular location">
    <subcellularLocation>
        <location evidence="1">Nucleus</location>
    </subcellularLocation>
</comment>
<dbReference type="GeneID" id="37109860"/>
<feature type="compositionally biased region" description="Polar residues" evidence="7">
    <location>
        <begin position="920"/>
        <end position="934"/>
    </location>
</feature>
<dbReference type="InterPro" id="IPR009057">
    <property type="entry name" value="Homeodomain-like_sf"/>
</dbReference>
<name>A0A317XAA5_9EURO</name>
<accession>A0A317XAA5</accession>
<dbReference type="Gene3D" id="1.10.10.10">
    <property type="entry name" value="Winged helix-like DNA-binding domain superfamily/Winged helix DNA-binding domain"/>
    <property type="match status" value="1"/>
</dbReference>
<dbReference type="Gene3D" id="3.90.660.10">
    <property type="match status" value="1"/>
</dbReference>
<dbReference type="GO" id="GO:0140683">
    <property type="term" value="F:histone H3K9me/H3K9me2 demethylase activity"/>
    <property type="evidence" value="ECO:0007669"/>
    <property type="project" value="UniProtKB-ARBA"/>
</dbReference>
<dbReference type="InterPro" id="IPR036188">
    <property type="entry name" value="FAD/NAD-bd_sf"/>
</dbReference>
<proteinExistence type="inferred from homology"/>
<evidence type="ECO:0000256" key="5">
    <source>
        <dbReference type="ARBA" id="ARBA00023242"/>
    </source>
</evidence>
<dbReference type="InterPro" id="IPR007526">
    <property type="entry name" value="SWIRM"/>
</dbReference>
<feature type="region of interest" description="Disordered" evidence="7">
    <location>
        <begin position="881"/>
        <end position="934"/>
    </location>
</feature>
<dbReference type="FunFam" id="3.50.50.60:FF:000249">
    <property type="entry name" value="Lysine-specific histone demethylase Aof2"/>
    <property type="match status" value="1"/>
</dbReference>
<evidence type="ECO:0000256" key="6">
    <source>
        <dbReference type="PROSITE-ProRule" id="PRU00267"/>
    </source>
</evidence>
<dbReference type="FunFam" id="1.10.30.10:FF:000067">
    <property type="entry name" value="Lysine-specific histone demethylase Aof2, putative"/>
    <property type="match status" value="1"/>
</dbReference>
<dbReference type="Pfam" id="PF04433">
    <property type="entry name" value="SWIRM"/>
    <property type="match status" value="1"/>
</dbReference>
<dbReference type="FunFam" id="1.10.10.10:FF:000064">
    <property type="entry name" value="Lysine-specific histone demethylase 1A"/>
    <property type="match status" value="1"/>
</dbReference>
<reference evidence="10 11" key="1">
    <citation type="submission" date="2016-12" db="EMBL/GenBank/DDBJ databases">
        <title>The genomes of Aspergillus section Nigri reveals drivers in fungal speciation.</title>
        <authorList>
            <consortium name="DOE Joint Genome Institute"/>
            <person name="Vesth T.C."/>
            <person name="Nybo J."/>
            <person name="Theobald S."/>
            <person name="Brandl J."/>
            <person name="Frisvad J.C."/>
            <person name="Nielsen K.F."/>
            <person name="Lyhne E.K."/>
            <person name="Kogle M.E."/>
            <person name="Kuo A."/>
            <person name="Riley R."/>
            <person name="Clum A."/>
            <person name="Nolan M."/>
            <person name="Lipzen A."/>
            <person name="Salamov A."/>
            <person name="Henrissat B."/>
            <person name="Wiebenga A."/>
            <person name="De Vries R.P."/>
            <person name="Grigoriev I.V."/>
            <person name="Mortensen U.H."/>
            <person name="Andersen M.R."/>
            <person name="Baker S.E."/>
        </authorList>
    </citation>
    <scope>NUCLEOTIDE SEQUENCE [LARGE SCALE GENOMIC DNA]</scope>
    <source>
        <strain evidence="10 11">CBS 115572</strain>
    </source>
</reference>
<feature type="compositionally biased region" description="Polar residues" evidence="7">
    <location>
        <begin position="730"/>
        <end position="748"/>
    </location>
</feature>
<dbReference type="InterPro" id="IPR036910">
    <property type="entry name" value="HMG_box_dom_sf"/>
</dbReference>
<dbReference type="AlphaFoldDB" id="A0A317XAA5"/>
<evidence type="ECO:0000256" key="7">
    <source>
        <dbReference type="SAM" id="MobiDB-lite"/>
    </source>
</evidence>
<comment type="similarity">
    <text evidence="2">Belongs to the flavin monoamine oxidase family.</text>
</comment>
<evidence type="ECO:0000259" key="8">
    <source>
        <dbReference type="PROSITE" id="PS50118"/>
    </source>
</evidence>
<dbReference type="SUPFAM" id="SSF54373">
    <property type="entry name" value="FAD-linked reductases, C-terminal domain"/>
    <property type="match status" value="1"/>
</dbReference>
<dbReference type="GO" id="GO:0003677">
    <property type="term" value="F:DNA binding"/>
    <property type="evidence" value="ECO:0007669"/>
    <property type="project" value="UniProtKB-UniRule"/>
</dbReference>
<evidence type="ECO:0000256" key="1">
    <source>
        <dbReference type="ARBA" id="ARBA00004123"/>
    </source>
</evidence>
<dbReference type="GO" id="GO:0031934">
    <property type="term" value="C:mating-type region heterochromatin"/>
    <property type="evidence" value="ECO:0007669"/>
    <property type="project" value="UniProtKB-ARBA"/>
</dbReference>
<dbReference type="InterPro" id="IPR050281">
    <property type="entry name" value="Flavin_monoamine_oxidase"/>
</dbReference>
<dbReference type="GO" id="GO:0050660">
    <property type="term" value="F:flavin adenine dinucleotide binding"/>
    <property type="evidence" value="ECO:0007669"/>
    <property type="project" value="TreeGrafter"/>
</dbReference>
<protein>
    <submittedName>
        <fullName evidence="10">Flavin-containing amine oxidase</fullName>
    </submittedName>
</protein>
<dbReference type="Pfam" id="PF01593">
    <property type="entry name" value="Amino_oxidase"/>
    <property type="match status" value="2"/>
</dbReference>
<feature type="region of interest" description="Disordered" evidence="7">
    <location>
        <begin position="705"/>
        <end position="752"/>
    </location>
</feature>
<organism evidence="10 11">
    <name type="scientific">Aspergillus sclerotioniger CBS 115572</name>
    <dbReference type="NCBI Taxonomy" id="1450535"/>
    <lineage>
        <taxon>Eukaryota</taxon>
        <taxon>Fungi</taxon>
        <taxon>Dikarya</taxon>
        <taxon>Ascomycota</taxon>
        <taxon>Pezizomycotina</taxon>
        <taxon>Eurotiomycetes</taxon>
        <taxon>Eurotiomycetidae</taxon>
        <taxon>Eurotiales</taxon>
        <taxon>Aspergillaceae</taxon>
        <taxon>Aspergillus</taxon>
        <taxon>Aspergillus subgen. Circumdati</taxon>
    </lineage>
</organism>
<dbReference type="GO" id="GO:0033696">
    <property type="term" value="P:heterochromatin boundary formation"/>
    <property type="evidence" value="ECO:0007669"/>
    <property type="project" value="UniProtKB-ARBA"/>
</dbReference>
<dbReference type="GO" id="GO:0005721">
    <property type="term" value="C:pericentric heterochromatin"/>
    <property type="evidence" value="ECO:0007669"/>
    <property type="project" value="UniProtKB-ARBA"/>
</dbReference>
<feature type="DNA-binding region" description="HMG box" evidence="6">
    <location>
        <begin position="777"/>
        <end position="857"/>
    </location>
</feature>
<dbReference type="Proteomes" id="UP000246702">
    <property type="component" value="Unassembled WGS sequence"/>
</dbReference>
<dbReference type="EMBL" id="MSFK01000003">
    <property type="protein sequence ID" value="PWY95161.1"/>
    <property type="molecule type" value="Genomic_DNA"/>
</dbReference>
<dbReference type="GO" id="GO:0140720">
    <property type="term" value="C:subtelomeric heterochromatin"/>
    <property type="evidence" value="ECO:0007669"/>
    <property type="project" value="UniProtKB-ARBA"/>
</dbReference>
<feature type="compositionally biased region" description="Polar residues" evidence="7">
    <location>
        <begin position="889"/>
        <end position="907"/>
    </location>
</feature>
<dbReference type="GO" id="GO:0033193">
    <property type="term" value="C:Lsd1/2 complex"/>
    <property type="evidence" value="ECO:0007669"/>
    <property type="project" value="UniProtKB-ARBA"/>
</dbReference>
<dbReference type="GO" id="GO:0031509">
    <property type="term" value="P:subtelomeric heterochromatin formation"/>
    <property type="evidence" value="ECO:0007669"/>
    <property type="project" value="UniProtKB-ARBA"/>
</dbReference>
<dbReference type="GO" id="GO:0071515">
    <property type="term" value="P:mating-type locus imprinting"/>
    <property type="evidence" value="ECO:0007669"/>
    <property type="project" value="UniProtKB-ARBA"/>
</dbReference>
<feature type="domain" description="SWIRM" evidence="9">
    <location>
        <begin position="10"/>
        <end position="105"/>
    </location>
</feature>
<dbReference type="PANTHER" id="PTHR10742:SF386">
    <property type="entry name" value="LYSINE-SPECIFIC HISTONE DEMETHYLASE 1A"/>
    <property type="match status" value="1"/>
</dbReference>
<dbReference type="Gene3D" id="3.50.50.60">
    <property type="entry name" value="FAD/NAD(P)-binding domain"/>
    <property type="match status" value="2"/>
</dbReference>
<evidence type="ECO:0000313" key="11">
    <source>
        <dbReference type="Proteomes" id="UP000246702"/>
    </source>
</evidence>
<dbReference type="SUPFAM" id="SSF47095">
    <property type="entry name" value="HMG-box"/>
    <property type="match status" value="1"/>
</dbReference>
<keyword evidence="4 6" id="KW-0238">DNA-binding</keyword>
<keyword evidence="5 6" id="KW-0539">Nucleus</keyword>
<dbReference type="RefSeq" id="XP_025471922.1">
    <property type="nucleotide sequence ID" value="XM_025607717.1"/>
</dbReference>
<evidence type="ECO:0000256" key="2">
    <source>
        <dbReference type="ARBA" id="ARBA00005995"/>
    </source>
</evidence>
<dbReference type="OrthoDB" id="9982100at2759"/>
<keyword evidence="3" id="KW-0560">Oxidoreductase</keyword>
<keyword evidence="11" id="KW-1185">Reference proteome</keyword>
<dbReference type="InterPro" id="IPR002937">
    <property type="entry name" value="Amino_oxidase"/>
</dbReference>
<comment type="caution">
    <text evidence="10">The sequence shown here is derived from an EMBL/GenBank/DDBJ whole genome shotgun (WGS) entry which is preliminary data.</text>
</comment>
<evidence type="ECO:0000313" key="10">
    <source>
        <dbReference type="EMBL" id="PWY95161.1"/>
    </source>
</evidence>